<dbReference type="EMBL" id="JAGINW010000001">
    <property type="protein sequence ID" value="MBP2330759.1"/>
    <property type="molecule type" value="Genomic_DNA"/>
</dbReference>
<dbReference type="RefSeq" id="WP_209647433.1">
    <property type="nucleotide sequence ID" value="NZ_JAGINW010000001.1"/>
</dbReference>
<organism evidence="3 4">
    <name type="scientific">Kibdelosporangium banguiense</name>
    <dbReference type="NCBI Taxonomy" id="1365924"/>
    <lineage>
        <taxon>Bacteria</taxon>
        <taxon>Bacillati</taxon>
        <taxon>Actinomycetota</taxon>
        <taxon>Actinomycetes</taxon>
        <taxon>Pseudonocardiales</taxon>
        <taxon>Pseudonocardiaceae</taxon>
        <taxon>Kibdelosporangium</taxon>
    </lineage>
</organism>
<feature type="region of interest" description="Disordered" evidence="1">
    <location>
        <begin position="70"/>
        <end position="94"/>
    </location>
</feature>
<proteinExistence type="predicted"/>
<protein>
    <submittedName>
        <fullName evidence="3">Uncharacterized protein</fullName>
    </submittedName>
</protein>
<gene>
    <name evidence="3" type="ORF">JOF56_011144</name>
</gene>
<keyword evidence="2" id="KW-1133">Transmembrane helix</keyword>
<evidence type="ECO:0000313" key="3">
    <source>
        <dbReference type="EMBL" id="MBP2330759.1"/>
    </source>
</evidence>
<evidence type="ECO:0000313" key="4">
    <source>
        <dbReference type="Proteomes" id="UP001519332"/>
    </source>
</evidence>
<comment type="caution">
    <text evidence="3">The sequence shown here is derived from an EMBL/GenBank/DDBJ whole genome shotgun (WGS) entry which is preliminary data.</text>
</comment>
<name>A0ABS4U3I0_9PSEU</name>
<keyword evidence="4" id="KW-1185">Reference proteome</keyword>
<sequence length="358" mass="37745">MSTEEMIKHAFEKQAGRAGDHRRVLAEVARRTSSRRRIGIGGISLLTAGVAAVVVTPFVLFTGDGGQPVTTGPAATPPQPSVAATETETVPPGTPVMKYQPSQLPDGATESQRMSQPDGTLMRIWKLPSQPAAKGESRVTLTLQKATKLPDRTNFPGDITPVDINGVPGQLVDVGGKKDEGQGGQGLVEWMAAPGERLTLAVDFVPNASEVVVQIARSIRPDGNAAIVRSAGFGWLPETMKEGLFSVWGTTPTDYSLLLDTDLAPQARGQKRVTAQIDRDKPGSATAGNGTPVTVRGKQGVFIGASGTAGSEHGEVWVELTGGLWLEVSGPVSQADLVKVADTMTINLDVKFPWIGKR</sequence>
<keyword evidence="2" id="KW-0812">Transmembrane</keyword>
<feature type="transmembrane region" description="Helical" evidence="2">
    <location>
        <begin position="38"/>
        <end position="61"/>
    </location>
</feature>
<accession>A0ABS4U3I0</accession>
<dbReference type="Proteomes" id="UP001519332">
    <property type="component" value="Unassembled WGS sequence"/>
</dbReference>
<evidence type="ECO:0000256" key="2">
    <source>
        <dbReference type="SAM" id="Phobius"/>
    </source>
</evidence>
<reference evidence="3 4" key="1">
    <citation type="submission" date="2021-03" db="EMBL/GenBank/DDBJ databases">
        <title>Sequencing the genomes of 1000 actinobacteria strains.</title>
        <authorList>
            <person name="Klenk H.-P."/>
        </authorList>
    </citation>
    <scope>NUCLEOTIDE SEQUENCE [LARGE SCALE GENOMIC DNA]</scope>
    <source>
        <strain evidence="3 4">DSM 46670</strain>
    </source>
</reference>
<evidence type="ECO:0000256" key="1">
    <source>
        <dbReference type="SAM" id="MobiDB-lite"/>
    </source>
</evidence>
<keyword evidence="2" id="KW-0472">Membrane</keyword>